<reference evidence="1 2" key="1">
    <citation type="journal article" date="2015" name="Genome Announc.">
        <title>Expanding the biotechnology potential of lactobacilli through comparative genomics of 213 strains and associated genera.</title>
        <authorList>
            <person name="Sun Z."/>
            <person name="Harris H.M."/>
            <person name="McCann A."/>
            <person name="Guo C."/>
            <person name="Argimon S."/>
            <person name="Zhang W."/>
            <person name="Yang X."/>
            <person name="Jeffery I.B."/>
            <person name="Cooney J.C."/>
            <person name="Kagawa T.F."/>
            <person name="Liu W."/>
            <person name="Song Y."/>
            <person name="Salvetti E."/>
            <person name="Wrobel A."/>
            <person name="Rasinkangas P."/>
            <person name="Parkhill J."/>
            <person name="Rea M.C."/>
            <person name="O'Sullivan O."/>
            <person name="Ritari J."/>
            <person name="Douillard F.P."/>
            <person name="Paul Ross R."/>
            <person name="Yang R."/>
            <person name="Briner A.E."/>
            <person name="Felis G.E."/>
            <person name="de Vos W.M."/>
            <person name="Barrangou R."/>
            <person name="Klaenhammer T.R."/>
            <person name="Caufield P.W."/>
            <person name="Cui Y."/>
            <person name="Zhang H."/>
            <person name="O'Toole P.W."/>
        </authorList>
    </citation>
    <scope>NUCLEOTIDE SEQUENCE [LARGE SCALE GENOMIC DNA]</scope>
    <source>
        <strain evidence="1 2">DSM 19909</strain>
    </source>
</reference>
<name>A0A0R1M706_9LACO</name>
<keyword evidence="2" id="KW-1185">Reference proteome</keyword>
<evidence type="ECO:0000313" key="1">
    <source>
        <dbReference type="EMBL" id="KRK99479.1"/>
    </source>
</evidence>
<dbReference type="EMBL" id="AZEE01000010">
    <property type="protein sequence ID" value="KRK99479.1"/>
    <property type="molecule type" value="Genomic_DNA"/>
</dbReference>
<dbReference type="Proteomes" id="UP000051160">
    <property type="component" value="Unassembled WGS sequence"/>
</dbReference>
<protein>
    <submittedName>
        <fullName evidence="1">Uncharacterized protein</fullName>
    </submittedName>
</protein>
<accession>A0A0R1M706</accession>
<dbReference type="AlphaFoldDB" id="A0A0R1M706"/>
<proteinExistence type="predicted"/>
<sequence>MLKMKEQLLATPQTHFDYDHTRPLTTKDILILDPAERSYVQAHAYGVDLKSNQFV</sequence>
<organism evidence="1 2">
    <name type="scientific">Secundilactobacillus odoratitofui DSM 19909 = JCM 15043</name>
    <dbReference type="NCBI Taxonomy" id="1423776"/>
    <lineage>
        <taxon>Bacteria</taxon>
        <taxon>Bacillati</taxon>
        <taxon>Bacillota</taxon>
        <taxon>Bacilli</taxon>
        <taxon>Lactobacillales</taxon>
        <taxon>Lactobacillaceae</taxon>
        <taxon>Secundilactobacillus</taxon>
    </lineage>
</organism>
<evidence type="ECO:0000313" key="2">
    <source>
        <dbReference type="Proteomes" id="UP000051160"/>
    </source>
</evidence>
<dbReference type="PATRIC" id="fig|1423776.4.peg.2327"/>
<dbReference type="STRING" id="1423776.FD04_GL002297"/>
<comment type="caution">
    <text evidence="1">The sequence shown here is derived from an EMBL/GenBank/DDBJ whole genome shotgun (WGS) entry which is preliminary data.</text>
</comment>
<gene>
    <name evidence="1" type="ORF">FD04_GL002297</name>
</gene>